<evidence type="ECO:0008006" key="4">
    <source>
        <dbReference type="Google" id="ProtNLM"/>
    </source>
</evidence>
<dbReference type="EMBL" id="JQED01000045">
    <property type="protein sequence ID" value="KGJ88603.1"/>
    <property type="molecule type" value="Genomic_DNA"/>
</dbReference>
<feature type="transmembrane region" description="Helical" evidence="1">
    <location>
        <begin position="239"/>
        <end position="260"/>
    </location>
</feature>
<keyword evidence="1" id="KW-0472">Membrane</keyword>
<comment type="caution">
    <text evidence="2">The sequence shown here is derived from an EMBL/GenBank/DDBJ whole genome shotgun (WGS) entry which is preliminary data.</text>
</comment>
<accession>A0A099KGC4</accession>
<gene>
    <name evidence="2" type="ORF">ND2E_3901</name>
</gene>
<dbReference type="PATRIC" id="fig|28229.4.peg.3238"/>
<dbReference type="Proteomes" id="UP000029843">
    <property type="component" value="Unassembled WGS sequence"/>
</dbReference>
<organism evidence="2 3">
    <name type="scientific">Colwellia psychrerythraea</name>
    <name type="common">Vibrio psychroerythus</name>
    <dbReference type="NCBI Taxonomy" id="28229"/>
    <lineage>
        <taxon>Bacteria</taxon>
        <taxon>Pseudomonadati</taxon>
        <taxon>Pseudomonadota</taxon>
        <taxon>Gammaproteobacteria</taxon>
        <taxon>Alteromonadales</taxon>
        <taxon>Colwelliaceae</taxon>
        <taxon>Colwellia</taxon>
    </lineage>
</organism>
<proteinExistence type="predicted"/>
<feature type="transmembrane region" description="Helical" evidence="1">
    <location>
        <begin position="158"/>
        <end position="175"/>
    </location>
</feature>
<evidence type="ECO:0000256" key="1">
    <source>
        <dbReference type="SAM" id="Phobius"/>
    </source>
</evidence>
<dbReference type="AlphaFoldDB" id="A0A099KGC4"/>
<name>A0A099KGC4_COLPS</name>
<sequence length="304" mass="33545">MRNKVAIYKIPLLCLCHFIISFGISADELRPALLEIRSISPNTYNVLLKPPVFSQNEEPSLVVGFDPSINVLSQPEKSYVDGSVISYWNIYHPKDIKGKLFTINGLESTNLEVFYRVNIQGKKQVVGRLTPDNPSFSIEQSIGKLATIKTYTLLGFEHILNGIDHLLFVACIVLIASNVTKLFWAITGFTLAHSLTLLLSALNIVKLPIPPIEAIIALSIIFLASEIAKHNPASLTYRYPVAVSSSFGLLHGFGFASALMEIGLPETEIPLALLFFNIGVEIGQLAFVFALMLTIHIVTSFMKK</sequence>
<feature type="transmembrane region" description="Helical" evidence="1">
    <location>
        <begin position="208"/>
        <end position="227"/>
    </location>
</feature>
<protein>
    <recommendedName>
        <fullName evidence="4">HupE/UreJ protein</fullName>
    </recommendedName>
</protein>
<dbReference type="RefSeq" id="WP_052056791.1">
    <property type="nucleotide sequence ID" value="NZ_JQED01000045.1"/>
</dbReference>
<evidence type="ECO:0000313" key="2">
    <source>
        <dbReference type="EMBL" id="KGJ88603.1"/>
    </source>
</evidence>
<feature type="transmembrane region" description="Helical" evidence="1">
    <location>
        <begin position="272"/>
        <end position="298"/>
    </location>
</feature>
<evidence type="ECO:0000313" key="3">
    <source>
        <dbReference type="Proteomes" id="UP000029843"/>
    </source>
</evidence>
<dbReference type="OrthoDB" id="9808870at2"/>
<keyword evidence="1" id="KW-0812">Transmembrane</keyword>
<reference evidence="2 3" key="1">
    <citation type="submission" date="2014-08" db="EMBL/GenBank/DDBJ databases">
        <title>Genomic and Phenotypic Diversity of Colwellia psychrerythraea strains from Disparate Marine Basins.</title>
        <authorList>
            <person name="Techtmann S.M."/>
            <person name="Stelling S.C."/>
            <person name="Utturkar S.M."/>
            <person name="Alshibli N."/>
            <person name="Harris A."/>
            <person name="Brown S.D."/>
            <person name="Hazen T.C."/>
        </authorList>
    </citation>
    <scope>NUCLEOTIDE SEQUENCE [LARGE SCALE GENOMIC DNA]</scope>
    <source>
        <strain evidence="2 3">ND2E</strain>
    </source>
</reference>
<keyword evidence="1" id="KW-1133">Transmembrane helix</keyword>
<dbReference type="InterPro" id="IPR032809">
    <property type="entry name" value="Put_HupE_UreJ"/>
</dbReference>
<dbReference type="Pfam" id="PF13795">
    <property type="entry name" value="HupE_UreJ_2"/>
    <property type="match status" value="1"/>
</dbReference>
<feature type="transmembrane region" description="Helical" evidence="1">
    <location>
        <begin position="182"/>
        <end position="202"/>
    </location>
</feature>